<dbReference type="InterPro" id="IPR036291">
    <property type="entry name" value="NAD(P)-bd_dom_sf"/>
</dbReference>
<dbReference type="Gene3D" id="3.90.180.10">
    <property type="entry name" value="Medium-chain alcohol dehydrogenases, catalytic domain"/>
    <property type="match status" value="1"/>
</dbReference>
<gene>
    <name evidence="4" type="ORF">WJX72_003772</name>
</gene>
<dbReference type="SMART" id="SM00829">
    <property type="entry name" value="PKS_ER"/>
    <property type="match status" value="1"/>
</dbReference>
<proteinExistence type="predicted"/>
<dbReference type="CDD" id="cd05282">
    <property type="entry name" value="ETR_like"/>
    <property type="match status" value="1"/>
</dbReference>
<keyword evidence="2" id="KW-0560">Oxidoreductase</keyword>
<dbReference type="GO" id="GO:0070402">
    <property type="term" value="F:NADPH binding"/>
    <property type="evidence" value="ECO:0007669"/>
    <property type="project" value="TreeGrafter"/>
</dbReference>
<dbReference type="EMBL" id="JALJOR010000001">
    <property type="protein sequence ID" value="KAK9829079.1"/>
    <property type="molecule type" value="Genomic_DNA"/>
</dbReference>
<dbReference type="InterPro" id="IPR020843">
    <property type="entry name" value="ER"/>
</dbReference>
<keyword evidence="1" id="KW-0521">NADP</keyword>
<feature type="domain" description="Enoyl reductase (ER)" evidence="3">
    <location>
        <begin position="44"/>
        <end position="258"/>
    </location>
</feature>
<dbReference type="Pfam" id="PF00107">
    <property type="entry name" value="ADH_zinc_N"/>
    <property type="match status" value="1"/>
</dbReference>
<evidence type="ECO:0000256" key="2">
    <source>
        <dbReference type="ARBA" id="ARBA00023002"/>
    </source>
</evidence>
<dbReference type="SUPFAM" id="SSF51735">
    <property type="entry name" value="NAD(P)-binding Rossmann-fold domains"/>
    <property type="match status" value="1"/>
</dbReference>
<accession>A0AAW1R5R4</accession>
<dbReference type="Gene3D" id="3.40.50.720">
    <property type="entry name" value="NAD(P)-binding Rossmann-like Domain"/>
    <property type="match status" value="1"/>
</dbReference>
<dbReference type="SUPFAM" id="SSF50129">
    <property type="entry name" value="GroES-like"/>
    <property type="match status" value="1"/>
</dbReference>
<evidence type="ECO:0000313" key="4">
    <source>
        <dbReference type="EMBL" id="KAK9829079.1"/>
    </source>
</evidence>
<evidence type="ECO:0000259" key="3">
    <source>
        <dbReference type="SMART" id="SM00829"/>
    </source>
</evidence>
<dbReference type="InterPro" id="IPR013149">
    <property type="entry name" value="ADH-like_C"/>
</dbReference>
<dbReference type="InterPro" id="IPR013154">
    <property type="entry name" value="ADH-like_N"/>
</dbReference>
<name>A0AAW1R5R4_9CHLO</name>
<dbReference type="AlphaFoldDB" id="A0AAW1R5R4"/>
<dbReference type="Pfam" id="PF08240">
    <property type="entry name" value="ADH_N"/>
    <property type="match status" value="1"/>
</dbReference>
<dbReference type="InterPro" id="IPR011032">
    <property type="entry name" value="GroES-like_sf"/>
</dbReference>
<organism evidence="4 5">
    <name type="scientific">[Myrmecia] bisecta</name>
    <dbReference type="NCBI Taxonomy" id="41462"/>
    <lineage>
        <taxon>Eukaryota</taxon>
        <taxon>Viridiplantae</taxon>
        <taxon>Chlorophyta</taxon>
        <taxon>core chlorophytes</taxon>
        <taxon>Trebouxiophyceae</taxon>
        <taxon>Trebouxiales</taxon>
        <taxon>Trebouxiaceae</taxon>
        <taxon>Myrmecia</taxon>
    </lineage>
</organism>
<comment type="caution">
    <text evidence="4">The sequence shown here is derived from an EMBL/GenBank/DDBJ whole genome shotgun (WGS) entry which is preliminary data.</text>
</comment>
<dbReference type="Proteomes" id="UP001489004">
    <property type="component" value="Unassembled WGS sequence"/>
</dbReference>
<dbReference type="PANTHER" id="PTHR48106:SF2">
    <property type="entry name" value="ZN2+-BINDING DEHYDROGENASE"/>
    <property type="match status" value="1"/>
</dbReference>
<keyword evidence="5" id="KW-1185">Reference proteome</keyword>
<reference evidence="4 5" key="1">
    <citation type="journal article" date="2024" name="Nat. Commun.">
        <title>Phylogenomics reveals the evolutionary origins of lichenization in chlorophyte algae.</title>
        <authorList>
            <person name="Puginier C."/>
            <person name="Libourel C."/>
            <person name="Otte J."/>
            <person name="Skaloud P."/>
            <person name="Haon M."/>
            <person name="Grisel S."/>
            <person name="Petersen M."/>
            <person name="Berrin J.G."/>
            <person name="Delaux P.M."/>
            <person name="Dal Grande F."/>
            <person name="Keller J."/>
        </authorList>
    </citation>
    <scope>NUCLEOTIDE SEQUENCE [LARGE SCALE GENOMIC DNA]</scope>
    <source>
        <strain evidence="4 5">SAG 2043</strain>
    </source>
</reference>
<evidence type="ECO:0000256" key="1">
    <source>
        <dbReference type="ARBA" id="ARBA00022857"/>
    </source>
</evidence>
<sequence>MKQLQERLQGLLRGGLRGSADTEASAAMPATQTAIEIVEWDTKGFSGLRLRKDKPVPEPKQGEVLVRVYMRPIDPTDIFSIQKVYPINPQLPAVPGSEGVAKVERNGPGASKFKEGQRVVAAPWPTFQGEGTWQQYVAVPEQHLVAVPDSLSDQAAAQAFINPATAVGLLATVGVPENEYLLQTAATSVLGQMVIRYAKHKGIKTINVVRNNKKTPELKSLGADEVISSSDEDIVERVKQVTGGKGAYGAIDAVAGSLAQ</sequence>
<dbReference type="PANTHER" id="PTHR48106">
    <property type="entry name" value="QUINONE OXIDOREDUCTASE PIG3-RELATED"/>
    <property type="match status" value="1"/>
</dbReference>
<evidence type="ECO:0000313" key="5">
    <source>
        <dbReference type="Proteomes" id="UP001489004"/>
    </source>
</evidence>
<dbReference type="GO" id="GO:0016651">
    <property type="term" value="F:oxidoreductase activity, acting on NAD(P)H"/>
    <property type="evidence" value="ECO:0007669"/>
    <property type="project" value="TreeGrafter"/>
</dbReference>
<protein>
    <recommendedName>
        <fullName evidence="3">Enoyl reductase (ER) domain-containing protein</fullName>
    </recommendedName>
</protein>